<dbReference type="Gene3D" id="3.30.1370.60">
    <property type="entry name" value="Hypothetical oxidoreductase yiak, domain 2"/>
    <property type="match status" value="1"/>
</dbReference>
<dbReference type="RefSeq" id="WP_184574090.1">
    <property type="nucleotide sequence ID" value="NZ_JACHJT010000001.1"/>
</dbReference>
<reference evidence="3 4" key="1">
    <citation type="submission" date="2020-08" db="EMBL/GenBank/DDBJ databases">
        <title>Sequencing the genomes of 1000 actinobacteria strains.</title>
        <authorList>
            <person name="Klenk H.-P."/>
        </authorList>
    </citation>
    <scope>NUCLEOTIDE SEQUENCE [LARGE SCALE GENOMIC DNA]</scope>
    <source>
        <strain evidence="3 4">DSM 102030</strain>
    </source>
</reference>
<sequence length="363" mass="37454">MPERVPPRSVTAMHDFSTEVLTAFGAGPATARAASRHMLWADRRGTETHGLVRLPAYIEKIRGGALDPHARPLVEPGNGATFTVDGGDGLGHPAADLAMASALGACKKNGVAAATVRNSGHFGAAGSYAEMAASAGAVGIAMTNAAPLMAPTGGKERRLGNNPVAIAVPFREFPIVLDIAMSAIAAGSIMLAARRGEAIPEQWGLDSEGQPTADPEAVLTNGGLLRPLGDHKGYGLALMVDLLTAVLSDGTPGVDVRRLDQDGPVGASHTFVALDIEAFTDREGFDARVDALVAAVRSTQLARGADRILLPGEREAETARERDENGIGYPADIFAALEPLAEAARVPLPPPLEPAAPTAEAGR</sequence>
<dbReference type="Gene3D" id="1.10.1530.10">
    <property type="match status" value="1"/>
</dbReference>
<keyword evidence="4" id="KW-1185">Reference proteome</keyword>
<dbReference type="PANTHER" id="PTHR11091:SF0">
    <property type="entry name" value="MALATE DEHYDROGENASE"/>
    <property type="match status" value="1"/>
</dbReference>
<dbReference type="Pfam" id="PF02615">
    <property type="entry name" value="Ldh_2"/>
    <property type="match status" value="1"/>
</dbReference>
<dbReference type="InterPro" id="IPR043143">
    <property type="entry name" value="Mal/L-sulf/L-lact_DH-like_NADP"/>
</dbReference>
<dbReference type="InterPro" id="IPR036111">
    <property type="entry name" value="Mal/L-sulfo/L-lacto_DH-like_sf"/>
</dbReference>
<gene>
    <name evidence="3" type="ORF">F4561_000345</name>
</gene>
<evidence type="ECO:0000313" key="4">
    <source>
        <dbReference type="Proteomes" id="UP000523007"/>
    </source>
</evidence>
<dbReference type="InterPro" id="IPR003767">
    <property type="entry name" value="Malate/L-lactate_DH-like"/>
</dbReference>
<comment type="caution">
    <text evidence="3">The sequence shown here is derived from an EMBL/GenBank/DDBJ whole genome shotgun (WGS) entry which is preliminary data.</text>
</comment>
<dbReference type="Proteomes" id="UP000523007">
    <property type="component" value="Unassembled WGS sequence"/>
</dbReference>
<dbReference type="EMBL" id="JACHJT010000001">
    <property type="protein sequence ID" value="MBB4929525.1"/>
    <property type="molecule type" value="Genomic_DNA"/>
</dbReference>
<dbReference type="PANTHER" id="PTHR11091">
    <property type="entry name" value="OXIDOREDUCTASE-RELATED"/>
    <property type="match status" value="1"/>
</dbReference>
<evidence type="ECO:0000313" key="3">
    <source>
        <dbReference type="EMBL" id="MBB4929525.1"/>
    </source>
</evidence>
<comment type="similarity">
    <text evidence="1">Belongs to the LDH2/MDH2 oxidoreductase family.</text>
</comment>
<keyword evidence="2" id="KW-0560">Oxidoreductase</keyword>
<dbReference type="AlphaFoldDB" id="A0A7W7RCV6"/>
<dbReference type="InterPro" id="IPR043144">
    <property type="entry name" value="Mal/L-sulf/L-lact_DH-like_ah"/>
</dbReference>
<evidence type="ECO:0000256" key="1">
    <source>
        <dbReference type="ARBA" id="ARBA00006056"/>
    </source>
</evidence>
<dbReference type="GO" id="GO:0016491">
    <property type="term" value="F:oxidoreductase activity"/>
    <property type="evidence" value="ECO:0007669"/>
    <property type="project" value="UniProtKB-KW"/>
</dbReference>
<evidence type="ECO:0000256" key="2">
    <source>
        <dbReference type="ARBA" id="ARBA00023002"/>
    </source>
</evidence>
<name>A0A7W7RCV6_9ACTN</name>
<organism evidence="3 4">
    <name type="scientific">Lipingzhangella halophila</name>
    <dbReference type="NCBI Taxonomy" id="1783352"/>
    <lineage>
        <taxon>Bacteria</taxon>
        <taxon>Bacillati</taxon>
        <taxon>Actinomycetota</taxon>
        <taxon>Actinomycetes</taxon>
        <taxon>Streptosporangiales</taxon>
        <taxon>Nocardiopsidaceae</taxon>
        <taxon>Lipingzhangella</taxon>
    </lineage>
</organism>
<proteinExistence type="inferred from homology"/>
<protein>
    <submittedName>
        <fullName evidence="3">LDH2 family malate/lactate/ureidoglycolate dehydrogenase</fullName>
    </submittedName>
</protein>
<dbReference type="SUPFAM" id="SSF89733">
    <property type="entry name" value="L-sulfolactate dehydrogenase-like"/>
    <property type="match status" value="1"/>
</dbReference>
<accession>A0A7W7RCV6</accession>